<name>A0A8J3E972_9GAMM</name>
<proteinExistence type="predicted"/>
<dbReference type="Proteomes" id="UP000636949">
    <property type="component" value="Unassembled WGS sequence"/>
</dbReference>
<dbReference type="AlphaFoldDB" id="A0A8J3E972"/>
<feature type="compositionally biased region" description="Basic and acidic residues" evidence="1">
    <location>
        <begin position="1"/>
        <end position="10"/>
    </location>
</feature>
<reference evidence="2" key="2">
    <citation type="submission" date="2020-09" db="EMBL/GenBank/DDBJ databases">
        <authorList>
            <person name="Sun Q."/>
            <person name="Zhou Y."/>
        </authorList>
    </citation>
    <scope>NUCLEOTIDE SEQUENCE</scope>
    <source>
        <strain evidence="2">CGMCC 1.15758</strain>
    </source>
</reference>
<feature type="compositionally biased region" description="Polar residues" evidence="1">
    <location>
        <begin position="11"/>
        <end position="20"/>
    </location>
</feature>
<evidence type="ECO:0000313" key="2">
    <source>
        <dbReference type="EMBL" id="GGG01181.1"/>
    </source>
</evidence>
<reference evidence="2" key="1">
    <citation type="journal article" date="2014" name="Int. J. Syst. Evol. Microbiol.">
        <title>Complete genome sequence of Corynebacterium casei LMG S-19264T (=DSM 44701T), isolated from a smear-ripened cheese.</title>
        <authorList>
            <consortium name="US DOE Joint Genome Institute (JGI-PGF)"/>
            <person name="Walter F."/>
            <person name="Albersmeier A."/>
            <person name="Kalinowski J."/>
            <person name="Ruckert C."/>
        </authorList>
    </citation>
    <scope>NUCLEOTIDE SEQUENCE</scope>
    <source>
        <strain evidence="2">CGMCC 1.15758</strain>
    </source>
</reference>
<gene>
    <name evidence="2" type="ORF">GCM10010995_18270</name>
</gene>
<evidence type="ECO:0000256" key="1">
    <source>
        <dbReference type="SAM" id="MobiDB-lite"/>
    </source>
</evidence>
<evidence type="ECO:0000313" key="3">
    <source>
        <dbReference type="Proteomes" id="UP000636949"/>
    </source>
</evidence>
<accession>A0A8J3E972</accession>
<keyword evidence="3" id="KW-1185">Reference proteome</keyword>
<protein>
    <submittedName>
        <fullName evidence="2">Uncharacterized protein</fullName>
    </submittedName>
</protein>
<organism evidence="2 3">
    <name type="scientific">Cysteiniphilum litorale</name>
    <dbReference type="NCBI Taxonomy" id="2056700"/>
    <lineage>
        <taxon>Bacteria</taxon>
        <taxon>Pseudomonadati</taxon>
        <taxon>Pseudomonadota</taxon>
        <taxon>Gammaproteobacteria</taxon>
        <taxon>Thiotrichales</taxon>
        <taxon>Fastidiosibacteraceae</taxon>
        <taxon>Cysteiniphilum</taxon>
    </lineage>
</organism>
<dbReference type="EMBL" id="BMJS01000021">
    <property type="protein sequence ID" value="GGG01181.1"/>
    <property type="molecule type" value="Genomic_DNA"/>
</dbReference>
<comment type="caution">
    <text evidence="2">The sequence shown here is derived from an EMBL/GenBank/DDBJ whole genome shotgun (WGS) entry which is preliminary data.</text>
</comment>
<feature type="region of interest" description="Disordered" evidence="1">
    <location>
        <begin position="1"/>
        <end position="20"/>
    </location>
</feature>
<sequence length="62" mass="7435">MEFKHAKEDNSQNISELANKSLDQVRQKNYITELKAQPHMRRILALELAFNHKQVVIKHHWQ</sequence>